<evidence type="ECO:0000256" key="1">
    <source>
        <dbReference type="ARBA" id="ARBA00023015"/>
    </source>
</evidence>
<dbReference type="GO" id="GO:0006355">
    <property type="term" value="P:regulation of DNA-templated transcription"/>
    <property type="evidence" value="ECO:0007669"/>
    <property type="project" value="InterPro"/>
</dbReference>
<evidence type="ECO:0000256" key="2">
    <source>
        <dbReference type="ARBA" id="ARBA00023125"/>
    </source>
</evidence>
<keyword evidence="3" id="KW-0804">Transcription</keyword>
<keyword evidence="2" id="KW-0238">DNA-binding</keyword>
<dbReference type="PANTHER" id="PTHR44688">
    <property type="entry name" value="DNA-BINDING TRANSCRIPTIONAL ACTIVATOR DEVR_DOSR"/>
    <property type="match status" value="1"/>
</dbReference>
<dbReference type="Pfam" id="PF00196">
    <property type="entry name" value="GerE"/>
    <property type="match status" value="1"/>
</dbReference>
<organism evidence="5 6">
    <name type="scientific">Aliiruegeria lutimaris</name>
    <dbReference type="NCBI Taxonomy" id="571298"/>
    <lineage>
        <taxon>Bacteria</taxon>
        <taxon>Pseudomonadati</taxon>
        <taxon>Pseudomonadota</taxon>
        <taxon>Alphaproteobacteria</taxon>
        <taxon>Rhodobacterales</taxon>
        <taxon>Roseobacteraceae</taxon>
        <taxon>Aliiruegeria</taxon>
    </lineage>
</organism>
<dbReference type="InterPro" id="IPR016032">
    <property type="entry name" value="Sig_transdc_resp-reg_C-effctor"/>
</dbReference>
<dbReference type="PROSITE" id="PS00622">
    <property type="entry name" value="HTH_LUXR_1"/>
    <property type="match status" value="1"/>
</dbReference>
<evidence type="ECO:0000313" key="5">
    <source>
        <dbReference type="EMBL" id="SDJ24075.1"/>
    </source>
</evidence>
<sequence>MGADQRTDITQDDLQPPSPKWIEAVAGLVRMSGTEHFAIALRNCLELVCPFDSMVVSAYAGNAAPVALYHDLDEVSAAVTVQFYASGPYLLDPVYLACRNNVAPGAYRLLDLAPKDFLRSNYYATFFRKIRIHDEMAILLRGSGDDWIAISLARSRSRNRFDAGERDRVNRILPVVEAGALRTWQPDAPAIAAADALPQDRLRGFARDLLSRRQAEIVQMILQGHSTPSIATELGIAEGTVKVHRHHAYSKLGIRSQSELFALLTRYLVDTSR</sequence>
<proteinExistence type="predicted"/>
<dbReference type="PRINTS" id="PR00038">
    <property type="entry name" value="HTHLUXR"/>
</dbReference>
<dbReference type="STRING" id="571298.SAMN04488026_101454"/>
<name>A0A1G8S5K1_9RHOB</name>
<dbReference type="SMART" id="SM00421">
    <property type="entry name" value="HTH_LUXR"/>
    <property type="match status" value="1"/>
</dbReference>
<evidence type="ECO:0000259" key="4">
    <source>
        <dbReference type="PROSITE" id="PS50043"/>
    </source>
</evidence>
<dbReference type="GO" id="GO:0003677">
    <property type="term" value="F:DNA binding"/>
    <property type="evidence" value="ECO:0007669"/>
    <property type="project" value="UniProtKB-KW"/>
</dbReference>
<protein>
    <submittedName>
        <fullName evidence="5">Regulatory protein, luxR family</fullName>
    </submittedName>
</protein>
<dbReference type="OrthoDB" id="343383at2"/>
<dbReference type="SUPFAM" id="SSF46894">
    <property type="entry name" value="C-terminal effector domain of the bipartite response regulators"/>
    <property type="match status" value="1"/>
</dbReference>
<gene>
    <name evidence="5" type="ORF">SAMN04488026_101454</name>
</gene>
<keyword evidence="6" id="KW-1185">Reference proteome</keyword>
<evidence type="ECO:0000313" key="6">
    <source>
        <dbReference type="Proteomes" id="UP000199382"/>
    </source>
</evidence>
<dbReference type="CDD" id="cd06170">
    <property type="entry name" value="LuxR_C_like"/>
    <property type="match status" value="1"/>
</dbReference>
<dbReference type="PROSITE" id="PS50043">
    <property type="entry name" value="HTH_LUXR_2"/>
    <property type="match status" value="1"/>
</dbReference>
<dbReference type="AlphaFoldDB" id="A0A1G8S5K1"/>
<dbReference type="PANTHER" id="PTHR44688:SF16">
    <property type="entry name" value="DNA-BINDING TRANSCRIPTIONAL ACTIVATOR DEVR_DOSR"/>
    <property type="match status" value="1"/>
</dbReference>
<evidence type="ECO:0000256" key="3">
    <source>
        <dbReference type="ARBA" id="ARBA00023163"/>
    </source>
</evidence>
<feature type="domain" description="HTH luxR-type" evidence="4">
    <location>
        <begin position="203"/>
        <end position="268"/>
    </location>
</feature>
<keyword evidence="1" id="KW-0805">Transcription regulation</keyword>
<dbReference type="InterPro" id="IPR036388">
    <property type="entry name" value="WH-like_DNA-bd_sf"/>
</dbReference>
<dbReference type="EMBL" id="FNEK01000014">
    <property type="protein sequence ID" value="SDJ24075.1"/>
    <property type="molecule type" value="Genomic_DNA"/>
</dbReference>
<dbReference type="InterPro" id="IPR000792">
    <property type="entry name" value="Tscrpt_reg_LuxR_C"/>
</dbReference>
<reference evidence="5 6" key="1">
    <citation type="submission" date="2016-10" db="EMBL/GenBank/DDBJ databases">
        <authorList>
            <person name="de Groot N.N."/>
        </authorList>
    </citation>
    <scope>NUCLEOTIDE SEQUENCE [LARGE SCALE GENOMIC DNA]</scope>
    <source>
        <strain evidence="5 6">DSM 25294</strain>
    </source>
</reference>
<accession>A0A1G8S5K1</accession>
<dbReference type="Proteomes" id="UP000199382">
    <property type="component" value="Unassembled WGS sequence"/>
</dbReference>
<dbReference type="Gene3D" id="1.10.10.10">
    <property type="entry name" value="Winged helix-like DNA-binding domain superfamily/Winged helix DNA-binding domain"/>
    <property type="match status" value="1"/>
</dbReference>
<dbReference type="RefSeq" id="WP_093153738.1">
    <property type="nucleotide sequence ID" value="NZ_FNEK01000014.1"/>
</dbReference>